<keyword evidence="2 4" id="KW-0238">DNA-binding</keyword>
<dbReference type="GO" id="GO:0000976">
    <property type="term" value="F:transcription cis-regulatory region binding"/>
    <property type="evidence" value="ECO:0007669"/>
    <property type="project" value="TreeGrafter"/>
</dbReference>
<dbReference type="EMBL" id="CP021780">
    <property type="protein sequence ID" value="ASA21383.1"/>
    <property type="molecule type" value="Genomic_DNA"/>
</dbReference>
<keyword evidence="7" id="KW-1185">Reference proteome</keyword>
<dbReference type="KEGG" id="pdh:B9T62_11675"/>
<evidence type="ECO:0000259" key="5">
    <source>
        <dbReference type="PROSITE" id="PS50977"/>
    </source>
</evidence>
<evidence type="ECO:0000313" key="7">
    <source>
        <dbReference type="Proteomes" id="UP000249890"/>
    </source>
</evidence>
<evidence type="ECO:0000256" key="1">
    <source>
        <dbReference type="ARBA" id="ARBA00023015"/>
    </source>
</evidence>
<evidence type="ECO:0000256" key="3">
    <source>
        <dbReference type="ARBA" id="ARBA00023163"/>
    </source>
</evidence>
<dbReference type="InterPro" id="IPR050109">
    <property type="entry name" value="HTH-type_TetR-like_transc_reg"/>
</dbReference>
<evidence type="ECO:0000313" key="6">
    <source>
        <dbReference type="EMBL" id="ASA21383.1"/>
    </source>
</evidence>
<dbReference type="SUPFAM" id="SSF46689">
    <property type="entry name" value="Homeodomain-like"/>
    <property type="match status" value="1"/>
</dbReference>
<dbReference type="PRINTS" id="PR00455">
    <property type="entry name" value="HTHTETR"/>
</dbReference>
<dbReference type="InterPro" id="IPR009057">
    <property type="entry name" value="Homeodomain-like_sf"/>
</dbReference>
<dbReference type="PROSITE" id="PS50977">
    <property type="entry name" value="HTH_TETR_2"/>
    <property type="match status" value="1"/>
</dbReference>
<organism evidence="6 7">
    <name type="scientific">Paenibacillus donghaensis</name>
    <dbReference type="NCBI Taxonomy" id="414771"/>
    <lineage>
        <taxon>Bacteria</taxon>
        <taxon>Bacillati</taxon>
        <taxon>Bacillota</taxon>
        <taxon>Bacilli</taxon>
        <taxon>Bacillales</taxon>
        <taxon>Paenibacillaceae</taxon>
        <taxon>Paenibacillus</taxon>
    </lineage>
</organism>
<feature type="domain" description="HTH tetR-type" evidence="5">
    <location>
        <begin position="6"/>
        <end position="66"/>
    </location>
</feature>
<proteinExistence type="predicted"/>
<dbReference type="SUPFAM" id="SSF48498">
    <property type="entry name" value="Tetracyclin repressor-like, C-terminal domain"/>
    <property type="match status" value="1"/>
</dbReference>
<dbReference type="RefSeq" id="WP_087915394.1">
    <property type="nucleotide sequence ID" value="NZ_CP021780.1"/>
</dbReference>
<accession>A0A2Z2KE86</accession>
<feature type="DNA-binding region" description="H-T-H motif" evidence="4">
    <location>
        <begin position="29"/>
        <end position="48"/>
    </location>
</feature>
<dbReference type="PANTHER" id="PTHR30055">
    <property type="entry name" value="HTH-TYPE TRANSCRIPTIONAL REGULATOR RUTR"/>
    <property type="match status" value="1"/>
</dbReference>
<dbReference type="Pfam" id="PF17937">
    <property type="entry name" value="TetR_C_28"/>
    <property type="match status" value="1"/>
</dbReference>
<sequence length="183" mass="20042">MTSSNNSKPDLILKAASTIVQRDGMAQLTLEAVAREAGVSKGGLLYHFASKDALIKAMVDKSNEVYGDAVRRQALADPNTSGAWSRAYVETAFECPEEGMDQSSALFAAAFANPQLLEGMREQFEQWQHQIANDGNDLVLATITRLAADGLWFAEIFGLAPPDAELRDKVYRQLLAFTERGRT</sequence>
<evidence type="ECO:0000256" key="4">
    <source>
        <dbReference type="PROSITE-ProRule" id="PRU00335"/>
    </source>
</evidence>
<gene>
    <name evidence="6" type="ORF">B9T62_11675</name>
</gene>
<protein>
    <recommendedName>
        <fullName evidence="5">HTH tetR-type domain-containing protein</fullName>
    </recommendedName>
</protein>
<dbReference type="Pfam" id="PF00440">
    <property type="entry name" value="TetR_N"/>
    <property type="match status" value="1"/>
</dbReference>
<dbReference type="Gene3D" id="1.10.357.10">
    <property type="entry name" value="Tetracycline Repressor, domain 2"/>
    <property type="match status" value="1"/>
</dbReference>
<dbReference type="InterPro" id="IPR001647">
    <property type="entry name" value="HTH_TetR"/>
</dbReference>
<dbReference type="Proteomes" id="UP000249890">
    <property type="component" value="Chromosome"/>
</dbReference>
<dbReference type="InterPro" id="IPR041479">
    <property type="entry name" value="TetR_CgmR_C"/>
</dbReference>
<keyword evidence="3" id="KW-0804">Transcription</keyword>
<evidence type="ECO:0000256" key="2">
    <source>
        <dbReference type="ARBA" id="ARBA00023125"/>
    </source>
</evidence>
<dbReference type="AlphaFoldDB" id="A0A2Z2KE86"/>
<reference evidence="6 7" key="1">
    <citation type="submission" date="2017-06" db="EMBL/GenBank/DDBJ databases">
        <title>Complete genome sequence of Paenibacillus donghaensis KCTC 13049T isolated from East Sea sediment, South Korea.</title>
        <authorList>
            <person name="Jung B.K."/>
            <person name="Hong S.-J."/>
            <person name="Shin J.-H."/>
        </authorList>
    </citation>
    <scope>NUCLEOTIDE SEQUENCE [LARGE SCALE GENOMIC DNA]</scope>
    <source>
        <strain evidence="6 7">KCTC 13049</strain>
    </source>
</reference>
<dbReference type="InterPro" id="IPR036271">
    <property type="entry name" value="Tet_transcr_reg_TetR-rel_C_sf"/>
</dbReference>
<dbReference type="GO" id="GO:0003700">
    <property type="term" value="F:DNA-binding transcription factor activity"/>
    <property type="evidence" value="ECO:0007669"/>
    <property type="project" value="TreeGrafter"/>
</dbReference>
<dbReference type="OrthoDB" id="9806334at2"/>
<name>A0A2Z2KE86_9BACL</name>
<dbReference type="PANTHER" id="PTHR30055:SF234">
    <property type="entry name" value="HTH-TYPE TRANSCRIPTIONAL REGULATOR BETI"/>
    <property type="match status" value="1"/>
</dbReference>
<keyword evidence="1" id="KW-0805">Transcription regulation</keyword>